<gene>
    <name evidence="1" type="ORF">SAMN04488529_11110</name>
</gene>
<dbReference type="InterPro" id="IPR050904">
    <property type="entry name" value="Adhesion/Biosynth-related"/>
</dbReference>
<reference evidence="1 2" key="1">
    <citation type="submission" date="2016-10" db="EMBL/GenBank/DDBJ databases">
        <authorList>
            <person name="de Groot N.N."/>
        </authorList>
    </citation>
    <scope>NUCLEOTIDE SEQUENCE [LARGE SCALE GENOMIC DNA]</scope>
    <source>
        <strain evidence="1 2">DSM 12272</strain>
    </source>
</reference>
<dbReference type="GeneID" id="65311577"/>
<dbReference type="InterPro" id="IPR000782">
    <property type="entry name" value="FAS1_domain"/>
</dbReference>
<dbReference type="STRING" id="94869.SAMN04488529_11110"/>
<dbReference type="InterPro" id="IPR036378">
    <property type="entry name" value="FAS1_dom_sf"/>
</dbReference>
<dbReference type="PANTHER" id="PTHR10900">
    <property type="entry name" value="PERIOSTIN-RELATED"/>
    <property type="match status" value="1"/>
</dbReference>
<dbReference type="PROSITE" id="PS50213">
    <property type="entry name" value="FAS1"/>
    <property type="match status" value="1"/>
</dbReference>
<dbReference type="SMART" id="SM00554">
    <property type="entry name" value="FAS1"/>
    <property type="match status" value="1"/>
</dbReference>
<evidence type="ECO:0000313" key="2">
    <source>
        <dbReference type="Proteomes" id="UP000198597"/>
    </source>
</evidence>
<evidence type="ECO:0000313" key="1">
    <source>
        <dbReference type="EMBL" id="SDP66009.1"/>
    </source>
</evidence>
<dbReference type="AlphaFoldDB" id="A0A1H0UIK5"/>
<proteinExistence type="predicted"/>
<protein>
    <submittedName>
        <fullName evidence="1">Uncaracterized surface protein containing fasciclin (FAS1) repeats</fullName>
    </submittedName>
</protein>
<accession>A0A1H0UIK5</accession>
<organism evidence="1 2">
    <name type="scientific">Clostridium gasigenes</name>
    <dbReference type="NCBI Taxonomy" id="94869"/>
    <lineage>
        <taxon>Bacteria</taxon>
        <taxon>Bacillati</taxon>
        <taxon>Bacillota</taxon>
        <taxon>Clostridia</taxon>
        <taxon>Eubacteriales</taxon>
        <taxon>Clostridiaceae</taxon>
        <taxon>Clostridium</taxon>
    </lineage>
</organism>
<dbReference type="RefSeq" id="WP_089971498.1">
    <property type="nucleotide sequence ID" value="NZ_CP071376.1"/>
</dbReference>
<dbReference type="FunFam" id="2.30.180.10:FF:000032">
    <property type="entry name" value="Fasciclin domain-containing protein, putative"/>
    <property type="match status" value="1"/>
</dbReference>
<dbReference type="Proteomes" id="UP000198597">
    <property type="component" value="Unassembled WGS sequence"/>
</dbReference>
<dbReference type="Gene3D" id="2.30.180.10">
    <property type="entry name" value="FAS1 domain"/>
    <property type="match status" value="1"/>
</dbReference>
<dbReference type="PANTHER" id="PTHR10900:SF77">
    <property type="entry name" value="FI19380P1"/>
    <property type="match status" value="1"/>
</dbReference>
<dbReference type="EMBL" id="FNJM01000011">
    <property type="protein sequence ID" value="SDP66009.1"/>
    <property type="molecule type" value="Genomic_DNA"/>
</dbReference>
<name>A0A1H0UIK5_9CLOT</name>
<dbReference type="SUPFAM" id="SSF82153">
    <property type="entry name" value="FAS1 domain"/>
    <property type="match status" value="1"/>
</dbReference>
<dbReference type="OrthoDB" id="9800666at2"/>
<keyword evidence="2" id="KW-1185">Reference proteome</keyword>
<dbReference type="Pfam" id="PF02469">
    <property type="entry name" value="Fasciclin"/>
    <property type="match status" value="1"/>
</dbReference>
<sequence length="179" mass="19405">MKKKFSIAITLVMVALLTQFIPVKCFAEIQVTNLLDKDDAKNSSDIVDIAISDGRFKTLVDALKSADLVNTLKGNGPFTVFAPIDDAFAKLPANTISDLLKAENKKNLVNILTYHVTPGKILAADLIKLDGKEITMVNGAKAKIEVKNNEVFIDGAKVIVKDIIAKNGVIHVIDTVMMP</sequence>